<dbReference type="RefSeq" id="XP_067803109.1">
    <property type="nucleotide sequence ID" value="XM_067946545.1"/>
</dbReference>
<protein>
    <submittedName>
        <fullName evidence="3">Uncharacterized protein</fullName>
    </submittedName>
</protein>
<accession>A0AAD9PK04</accession>
<sequence>MKLRWLLPLVAYCVSDVSGTLALFGYIGSHKRFIDNFRSRVLKFLKLGPETSEDFDLSVVPQVLQLLQHISDCHKKISHISKEIVADWEKRAELNTLEQKNGQLDESQQKELKELNEKLSKTLAKVINIEEEKWELKDRALKMIKKMNLKKDDQDIKEILESSALISDFINFVEGIKG</sequence>
<organism evidence="3 4">
    <name type="scientific">Babesia duncani</name>
    <dbReference type="NCBI Taxonomy" id="323732"/>
    <lineage>
        <taxon>Eukaryota</taxon>
        <taxon>Sar</taxon>
        <taxon>Alveolata</taxon>
        <taxon>Apicomplexa</taxon>
        <taxon>Aconoidasida</taxon>
        <taxon>Piroplasmida</taxon>
        <taxon>Babesiidae</taxon>
        <taxon>Babesia</taxon>
    </lineage>
</organism>
<keyword evidence="2" id="KW-0472">Membrane</keyword>
<evidence type="ECO:0000256" key="2">
    <source>
        <dbReference type="SAM" id="Phobius"/>
    </source>
</evidence>
<evidence type="ECO:0000313" key="3">
    <source>
        <dbReference type="EMBL" id="KAK2196267.1"/>
    </source>
</evidence>
<keyword evidence="2" id="KW-0812">Transmembrane</keyword>
<dbReference type="AlphaFoldDB" id="A0AAD9PK04"/>
<dbReference type="KEGG" id="bdw:94335807"/>
<evidence type="ECO:0000313" key="4">
    <source>
        <dbReference type="Proteomes" id="UP001214638"/>
    </source>
</evidence>
<feature type="coiled-coil region" evidence="1">
    <location>
        <begin position="90"/>
        <end position="132"/>
    </location>
</feature>
<dbReference type="Proteomes" id="UP001214638">
    <property type="component" value="Unassembled WGS sequence"/>
</dbReference>
<keyword evidence="1" id="KW-0175">Coiled coil</keyword>
<feature type="transmembrane region" description="Helical" evidence="2">
    <location>
        <begin position="6"/>
        <end position="28"/>
    </location>
</feature>
<comment type="caution">
    <text evidence="3">The sequence shown here is derived from an EMBL/GenBank/DDBJ whole genome shotgun (WGS) entry which is preliminary data.</text>
</comment>
<gene>
    <name evidence="3" type="ORF">BdWA1_001509</name>
</gene>
<keyword evidence="4" id="KW-1185">Reference proteome</keyword>
<keyword evidence="2" id="KW-1133">Transmembrane helix</keyword>
<dbReference type="GeneID" id="94335807"/>
<evidence type="ECO:0000256" key="1">
    <source>
        <dbReference type="SAM" id="Coils"/>
    </source>
</evidence>
<name>A0AAD9PK04_9APIC</name>
<reference evidence="3" key="1">
    <citation type="journal article" date="2023" name="Nat. Microbiol.">
        <title>Babesia duncani multi-omics identifies virulence factors and drug targets.</title>
        <authorList>
            <person name="Singh P."/>
            <person name="Lonardi S."/>
            <person name="Liang Q."/>
            <person name="Vydyam P."/>
            <person name="Khabirova E."/>
            <person name="Fang T."/>
            <person name="Gihaz S."/>
            <person name="Thekkiniath J."/>
            <person name="Munshi M."/>
            <person name="Abel S."/>
            <person name="Ciampossin L."/>
            <person name="Batugedara G."/>
            <person name="Gupta M."/>
            <person name="Lu X.M."/>
            <person name="Lenz T."/>
            <person name="Chakravarty S."/>
            <person name="Cornillot E."/>
            <person name="Hu Y."/>
            <person name="Ma W."/>
            <person name="Gonzalez L.M."/>
            <person name="Sanchez S."/>
            <person name="Estrada K."/>
            <person name="Sanchez-Flores A."/>
            <person name="Montero E."/>
            <person name="Harb O.S."/>
            <person name="Le Roch K.G."/>
            <person name="Mamoun C.B."/>
        </authorList>
    </citation>
    <scope>NUCLEOTIDE SEQUENCE</scope>
    <source>
        <strain evidence="3">WA1</strain>
    </source>
</reference>
<proteinExistence type="predicted"/>
<dbReference type="EMBL" id="JALLKP010000002">
    <property type="protein sequence ID" value="KAK2196267.1"/>
    <property type="molecule type" value="Genomic_DNA"/>
</dbReference>